<evidence type="ECO:0000256" key="1">
    <source>
        <dbReference type="SAM" id="MobiDB-lite"/>
    </source>
</evidence>
<name>A0A9R1X3U5_LACSA</name>
<gene>
    <name evidence="2" type="ORF">LSAT_V11C600319140</name>
</gene>
<comment type="caution">
    <text evidence="2">The sequence shown here is derived from an EMBL/GenBank/DDBJ whole genome shotgun (WGS) entry which is preliminary data.</text>
</comment>
<dbReference type="InterPro" id="IPR045249">
    <property type="entry name" value="HARBI1-like"/>
</dbReference>
<sequence length="168" mass="19286">MNKGCLGAIDGTHISVHVPEADKPRYKNRKGEITTNVLVACIPDMQLCITRLGRIFCRWYYVVQCFEKMGYKLVKTTIILLMSGTRMEKDSSHHSQELPHDPLDDDDIIDTNNEEENIDLGSQNEIEDEKLVEDMVDILNTLNLAMVLSLGSLVRWKHDLQSHFPTWE</sequence>
<evidence type="ECO:0000313" key="2">
    <source>
        <dbReference type="EMBL" id="KAJ0199690.1"/>
    </source>
</evidence>
<evidence type="ECO:0008006" key="4">
    <source>
        <dbReference type="Google" id="ProtNLM"/>
    </source>
</evidence>
<organism evidence="2 3">
    <name type="scientific">Lactuca sativa</name>
    <name type="common">Garden lettuce</name>
    <dbReference type="NCBI Taxonomy" id="4236"/>
    <lineage>
        <taxon>Eukaryota</taxon>
        <taxon>Viridiplantae</taxon>
        <taxon>Streptophyta</taxon>
        <taxon>Embryophyta</taxon>
        <taxon>Tracheophyta</taxon>
        <taxon>Spermatophyta</taxon>
        <taxon>Magnoliopsida</taxon>
        <taxon>eudicotyledons</taxon>
        <taxon>Gunneridae</taxon>
        <taxon>Pentapetalae</taxon>
        <taxon>asterids</taxon>
        <taxon>campanulids</taxon>
        <taxon>Asterales</taxon>
        <taxon>Asteraceae</taxon>
        <taxon>Cichorioideae</taxon>
        <taxon>Cichorieae</taxon>
        <taxon>Lactucinae</taxon>
        <taxon>Lactuca</taxon>
    </lineage>
</organism>
<dbReference type="PANTHER" id="PTHR22930">
    <property type="match status" value="1"/>
</dbReference>
<protein>
    <recommendedName>
        <fullName evidence="4">DDE Tnp4 domain-containing protein</fullName>
    </recommendedName>
</protein>
<dbReference type="PANTHER" id="PTHR22930:SF293">
    <property type="entry name" value="PROTEIN ALP1-LIKE"/>
    <property type="match status" value="1"/>
</dbReference>
<feature type="compositionally biased region" description="Basic and acidic residues" evidence="1">
    <location>
        <begin position="90"/>
        <end position="102"/>
    </location>
</feature>
<accession>A0A9R1X3U5</accession>
<dbReference type="AlphaFoldDB" id="A0A9R1X3U5"/>
<feature type="region of interest" description="Disordered" evidence="1">
    <location>
        <begin position="90"/>
        <end position="110"/>
    </location>
</feature>
<keyword evidence="3" id="KW-1185">Reference proteome</keyword>
<proteinExistence type="predicted"/>
<evidence type="ECO:0000313" key="3">
    <source>
        <dbReference type="Proteomes" id="UP000235145"/>
    </source>
</evidence>
<dbReference type="EMBL" id="NBSK02000006">
    <property type="protein sequence ID" value="KAJ0199690.1"/>
    <property type="molecule type" value="Genomic_DNA"/>
</dbReference>
<dbReference type="Proteomes" id="UP000235145">
    <property type="component" value="Unassembled WGS sequence"/>
</dbReference>
<reference evidence="2 3" key="1">
    <citation type="journal article" date="2017" name="Nat. Commun.">
        <title>Genome assembly with in vitro proximity ligation data and whole-genome triplication in lettuce.</title>
        <authorList>
            <person name="Reyes-Chin-Wo S."/>
            <person name="Wang Z."/>
            <person name="Yang X."/>
            <person name="Kozik A."/>
            <person name="Arikit S."/>
            <person name="Song C."/>
            <person name="Xia L."/>
            <person name="Froenicke L."/>
            <person name="Lavelle D.O."/>
            <person name="Truco M.J."/>
            <person name="Xia R."/>
            <person name="Zhu S."/>
            <person name="Xu C."/>
            <person name="Xu H."/>
            <person name="Xu X."/>
            <person name="Cox K."/>
            <person name="Korf I."/>
            <person name="Meyers B.C."/>
            <person name="Michelmore R.W."/>
        </authorList>
    </citation>
    <scope>NUCLEOTIDE SEQUENCE [LARGE SCALE GENOMIC DNA]</scope>
    <source>
        <strain evidence="3">cv. Salinas</strain>
        <tissue evidence="2">Seedlings</tissue>
    </source>
</reference>